<dbReference type="PRINTS" id="PR00706">
    <property type="entry name" value="PYROGLUPTASE"/>
</dbReference>
<dbReference type="Pfam" id="PF01470">
    <property type="entry name" value="Peptidase_C15"/>
    <property type="match status" value="1"/>
</dbReference>
<dbReference type="InterPro" id="IPR036440">
    <property type="entry name" value="Peptidase_C15-like_sf"/>
</dbReference>
<comment type="caution">
    <text evidence="7">The sequence shown here is derived from an EMBL/GenBank/DDBJ whole genome shotgun (WGS) entry which is preliminary data.</text>
</comment>
<sequence>MGRRRVLVTGFGPFPGAPVNPSGALALQLARSRRLAGIGLAVDALVLPTLWVRADALPAELAARDPDILLMIGLAGRRRALTPERFGRKASRAFPDAAGRRPQRAIQTGAPALVPAPARLGPLVKALREAGLPARLSVDAGGYICNALAWRGYRWARERERTAVFVHIPRPRPGAGIADMRRGLEAVIRALITEAARP</sequence>
<keyword evidence="4" id="KW-0378">Hydrolase</keyword>
<dbReference type="SUPFAM" id="SSF53182">
    <property type="entry name" value="Pyrrolidone carboxyl peptidase (pyroglutamate aminopeptidase)"/>
    <property type="match status" value="1"/>
</dbReference>
<dbReference type="InterPro" id="IPR033694">
    <property type="entry name" value="PGPEP1_Cys_AS"/>
</dbReference>
<comment type="similarity">
    <text evidence="1">Belongs to the peptidase C15 family.</text>
</comment>
<evidence type="ECO:0000256" key="3">
    <source>
        <dbReference type="ARBA" id="ARBA00022670"/>
    </source>
</evidence>
<keyword evidence="8" id="KW-1185">Reference proteome</keyword>
<evidence type="ECO:0000256" key="1">
    <source>
        <dbReference type="ARBA" id="ARBA00006641"/>
    </source>
</evidence>
<dbReference type="RefSeq" id="WP_247027422.1">
    <property type="nucleotide sequence ID" value="NZ_JALKCH010000003.1"/>
</dbReference>
<name>A0ABT0D8W4_9HYPH</name>
<dbReference type="PANTHER" id="PTHR23402">
    <property type="entry name" value="PROTEASE FAMILY C15 PYROGLUTAMYL-PEPTIDASE I-RELATED"/>
    <property type="match status" value="1"/>
</dbReference>
<evidence type="ECO:0000256" key="5">
    <source>
        <dbReference type="ARBA" id="ARBA00022807"/>
    </source>
</evidence>
<evidence type="ECO:0000256" key="4">
    <source>
        <dbReference type="ARBA" id="ARBA00022801"/>
    </source>
</evidence>
<dbReference type="Gene3D" id="3.40.630.20">
    <property type="entry name" value="Peptidase C15, pyroglutamyl peptidase I-like"/>
    <property type="match status" value="1"/>
</dbReference>
<evidence type="ECO:0000256" key="2">
    <source>
        <dbReference type="ARBA" id="ARBA00022490"/>
    </source>
</evidence>
<feature type="active site" evidence="6">
    <location>
        <position position="145"/>
    </location>
</feature>
<proteinExistence type="inferred from homology"/>
<evidence type="ECO:0000313" key="7">
    <source>
        <dbReference type="EMBL" id="MCK0196393.1"/>
    </source>
</evidence>
<dbReference type="InterPro" id="IPR000816">
    <property type="entry name" value="Peptidase_C15"/>
</dbReference>
<dbReference type="Proteomes" id="UP001203284">
    <property type="component" value="Unassembled WGS sequence"/>
</dbReference>
<evidence type="ECO:0000256" key="6">
    <source>
        <dbReference type="PROSITE-ProRule" id="PRU10077"/>
    </source>
</evidence>
<comment type="catalytic activity">
    <reaction evidence="6">
        <text>Release of an N-terminal pyroglutamyl group from a polypeptide, the second amino acid generally not being Pro.</text>
        <dbReference type="EC" id="3.4.19.3"/>
    </reaction>
</comment>
<dbReference type="PIRSF" id="PIRSF015592">
    <property type="entry name" value="Prld-crbxl_pptds"/>
    <property type="match status" value="1"/>
</dbReference>
<keyword evidence="2" id="KW-0963">Cytoplasm</keyword>
<dbReference type="PROSITE" id="PS01334">
    <property type="entry name" value="PYRASE_CYS"/>
    <property type="match status" value="1"/>
</dbReference>
<accession>A0ABT0D8W4</accession>
<keyword evidence="5" id="KW-0788">Thiol protease</keyword>
<evidence type="ECO:0000313" key="8">
    <source>
        <dbReference type="Proteomes" id="UP001203284"/>
    </source>
</evidence>
<organism evidence="7 8">
    <name type="scientific">Ancylobacter crimeensis</name>
    <dbReference type="NCBI Taxonomy" id="2579147"/>
    <lineage>
        <taxon>Bacteria</taxon>
        <taxon>Pseudomonadati</taxon>
        <taxon>Pseudomonadota</taxon>
        <taxon>Alphaproteobacteria</taxon>
        <taxon>Hyphomicrobiales</taxon>
        <taxon>Xanthobacteraceae</taxon>
        <taxon>Ancylobacter</taxon>
    </lineage>
</organism>
<keyword evidence="3" id="KW-0645">Protease</keyword>
<dbReference type="EMBL" id="JALKCH010000003">
    <property type="protein sequence ID" value="MCK0196393.1"/>
    <property type="molecule type" value="Genomic_DNA"/>
</dbReference>
<dbReference type="InterPro" id="IPR016125">
    <property type="entry name" value="Peptidase_C15-like"/>
</dbReference>
<protein>
    <recommendedName>
        <fullName evidence="6">Pyroglutamyl-peptidase I</fullName>
        <ecNumber evidence="6">3.4.19.3</ecNumber>
    </recommendedName>
</protein>
<dbReference type="PANTHER" id="PTHR23402:SF1">
    <property type="entry name" value="PYROGLUTAMYL-PEPTIDASE I"/>
    <property type="match status" value="1"/>
</dbReference>
<dbReference type="EC" id="3.4.19.3" evidence="6"/>
<gene>
    <name evidence="7" type="ORF">MWN34_05635</name>
</gene>
<reference evidence="7 8" key="1">
    <citation type="submission" date="2022-04" db="EMBL/GenBank/DDBJ databases">
        <authorList>
            <person name="Grouzdev D.S."/>
            <person name="Pantiukh K.S."/>
            <person name="Krutkina M.S."/>
        </authorList>
    </citation>
    <scope>NUCLEOTIDE SEQUENCE [LARGE SCALE GENOMIC DNA]</scope>
    <source>
        <strain evidence="7 8">6x-1</strain>
    </source>
</reference>